<evidence type="ECO:0000313" key="4">
    <source>
        <dbReference type="EMBL" id="MFD1399529.1"/>
    </source>
</evidence>
<proteinExistence type="predicted"/>
<sequence>MPKPTFFRLADEKRQRLIKAAYAEFARVPFQTASISNIIRDAGIPRGSFYQYFEDKTDIFFYLLDQTRMQTTSLYEQALRRHNGDLFAALDEFFNAAADVLIEGPDAEFYANVFLYMDFQSATHFSPSDAKPPHKKELLRTTLSLIDRDKLVVSSDEEVGMLFRQAMWIFMQSLGHYYHRLRNGEQISLAQLKARMATMLHWLQFGAGVQKEDLHD</sequence>
<comment type="caution">
    <text evidence="4">The sequence shown here is derived from an EMBL/GenBank/DDBJ whole genome shotgun (WGS) entry which is preliminary data.</text>
</comment>
<dbReference type="Pfam" id="PF17924">
    <property type="entry name" value="TetR_C_19"/>
    <property type="match status" value="1"/>
</dbReference>
<organism evidence="4 5">
    <name type="scientific">Lacticaseibacillus suilingensis</name>
    <dbReference type="NCBI Taxonomy" id="2799577"/>
    <lineage>
        <taxon>Bacteria</taxon>
        <taxon>Bacillati</taxon>
        <taxon>Bacillota</taxon>
        <taxon>Bacilli</taxon>
        <taxon>Lactobacillales</taxon>
        <taxon>Lactobacillaceae</taxon>
        <taxon>Lacticaseibacillus</taxon>
    </lineage>
</organism>
<feature type="domain" description="HTH tetR-type" evidence="3">
    <location>
        <begin position="11"/>
        <end position="71"/>
    </location>
</feature>
<dbReference type="InterPro" id="IPR001647">
    <property type="entry name" value="HTH_TetR"/>
</dbReference>
<keyword evidence="5" id="KW-1185">Reference proteome</keyword>
<dbReference type="InterPro" id="IPR050624">
    <property type="entry name" value="HTH-type_Tx_Regulator"/>
</dbReference>
<dbReference type="EMBL" id="JBHTOA010000034">
    <property type="protein sequence ID" value="MFD1399529.1"/>
    <property type="molecule type" value="Genomic_DNA"/>
</dbReference>
<accession>A0ABW4BG91</accession>
<reference evidence="5" key="1">
    <citation type="journal article" date="2019" name="Int. J. Syst. Evol. Microbiol.">
        <title>The Global Catalogue of Microorganisms (GCM) 10K type strain sequencing project: providing services to taxonomists for standard genome sequencing and annotation.</title>
        <authorList>
            <consortium name="The Broad Institute Genomics Platform"/>
            <consortium name="The Broad Institute Genome Sequencing Center for Infectious Disease"/>
            <person name="Wu L."/>
            <person name="Ma J."/>
        </authorList>
    </citation>
    <scope>NUCLEOTIDE SEQUENCE [LARGE SCALE GENOMIC DNA]</scope>
    <source>
        <strain evidence="5">CCM 9110</strain>
    </source>
</reference>
<dbReference type="RefSeq" id="WP_204119262.1">
    <property type="nucleotide sequence ID" value="NZ_BOLV01000013.1"/>
</dbReference>
<dbReference type="PANTHER" id="PTHR43479">
    <property type="entry name" value="ACREF/ENVCD OPERON REPRESSOR-RELATED"/>
    <property type="match status" value="1"/>
</dbReference>
<dbReference type="SUPFAM" id="SSF46689">
    <property type="entry name" value="Homeodomain-like"/>
    <property type="match status" value="1"/>
</dbReference>
<dbReference type="Pfam" id="PF00440">
    <property type="entry name" value="TetR_N"/>
    <property type="match status" value="1"/>
</dbReference>
<keyword evidence="1 2" id="KW-0238">DNA-binding</keyword>
<feature type="DNA-binding region" description="H-T-H motif" evidence="2">
    <location>
        <begin position="34"/>
        <end position="53"/>
    </location>
</feature>
<dbReference type="PROSITE" id="PS50977">
    <property type="entry name" value="HTH_TETR_2"/>
    <property type="match status" value="1"/>
</dbReference>
<evidence type="ECO:0000256" key="2">
    <source>
        <dbReference type="PROSITE-ProRule" id="PRU00335"/>
    </source>
</evidence>
<dbReference type="InterPro" id="IPR009057">
    <property type="entry name" value="Homeodomain-like_sf"/>
</dbReference>
<dbReference type="Proteomes" id="UP001597199">
    <property type="component" value="Unassembled WGS sequence"/>
</dbReference>
<evidence type="ECO:0000313" key="5">
    <source>
        <dbReference type="Proteomes" id="UP001597199"/>
    </source>
</evidence>
<dbReference type="Gene3D" id="1.10.357.10">
    <property type="entry name" value="Tetracycline Repressor, domain 2"/>
    <property type="match status" value="1"/>
</dbReference>
<evidence type="ECO:0000259" key="3">
    <source>
        <dbReference type="PROSITE" id="PS50977"/>
    </source>
</evidence>
<protein>
    <submittedName>
        <fullName evidence="4">TetR/AcrR family transcriptional regulator</fullName>
    </submittedName>
</protein>
<evidence type="ECO:0000256" key="1">
    <source>
        <dbReference type="ARBA" id="ARBA00023125"/>
    </source>
</evidence>
<gene>
    <name evidence="4" type="ORF">ACFQ41_09450</name>
</gene>
<dbReference type="PANTHER" id="PTHR43479:SF11">
    <property type="entry name" value="ACREF_ENVCD OPERON REPRESSOR-RELATED"/>
    <property type="match status" value="1"/>
</dbReference>
<name>A0ABW4BG91_9LACO</name>